<dbReference type="Proteomes" id="UP000019591">
    <property type="component" value="Chromosome"/>
</dbReference>
<dbReference type="InterPro" id="IPR019933">
    <property type="entry name" value="DivIVA_domain"/>
</dbReference>
<dbReference type="InterPro" id="IPR007793">
    <property type="entry name" value="DivIVA_fam"/>
</dbReference>
<protein>
    <submittedName>
        <fullName evidence="7">Septum site-determining protein DivIVA</fullName>
    </submittedName>
</protein>
<evidence type="ECO:0000313" key="7">
    <source>
        <dbReference type="EMBL" id="AHM56782.1"/>
    </source>
</evidence>
<keyword evidence="5" id="KW-0175">Coiled coil</keyword>
<name>W8TKQ9_PEPAC</name>
<dbReference type="PANTHER" id="PTHR35794">
    <property type="entry name" value="CELL DIVISION PROTEIN DIVIVA"/>
    <property type="match status" value="1"/>
</dbReference>
<evidence type="ECO:0000256" key="3">
    <source>
        <dbReference type="ARBA" id="ARBA00022490"/>
    </source>
</evidence>
<dbReference type="EMBL" id="CP007452">
    <property type="protein sequence ID" value="AHM56782.1"/>
    <property type="molecule type" value="Genomic_DNA"/>
</dbReference>
<dbReference type="OrthoDB" id="9815492at2"/>
<dbReference type="PANTHER" id="PTHR35794:SF2">
    <property type="entry name" value="CELL DIVISION PROTEIN DIVIVA"/>
    <property type="match status" value="1"/>
</dbReference>
<dbReference type="HOGENOM" id="CLU_076854_3_0_9"/>
<accession>W8TKQ9</accession>
<reference evidence="7 8" key="1">
    <citation type="journal article" date="2014" name="Genome Announc.">
        <title>Complete Genome Sequence of Amino Acid-Utilizing Eubacterium acidaminophilum al-2 (DSM 3953).</title>
        <authorList>
            <person name="Poehlein A."/>
            <person name="Andreesen J.R."/>
            <person name="Daniel R."/>
        </authorList>
    </citation>
    <scope>NUCLEOTIDE SEQUENCE [LARGE SCALE GENOMIC DNA]</scope>
    <source>
        <strain evidence="7 8">DSM 3953</strain>
    </source>
</reference>
<keyword evidence="4" id="KW-0132">Cell division</keyword>
<comment type="subcellular location">
    <subcellularLocation>
        <location evidence="1">Cytoplasm</location>
    </subcellularLocation>
</comment>
<dbReference type="Pfam" id="PF05103">
    <property type="entry name" value="DivIVA"/>
    <property type="match status" value="1"/>
</dbReference>
<organism evidence="7 8">
    <name type="scientific">Peptoclostridium acidaminophilum DSM 3953</name>
    <dbReference type="NCBI Taxonomy" id="1286171"/>
    <lineage>
        <taxon>Bacteria</taxon>
        <taxon>Bacillati</taxon>
        <taxon>Bacillota</taxon>
        <taxon>Clostridia</taxon>
        <taxon>Peptostreptococcales</taxon>
        <taxon>Peptoclostridiaceae</taxon>
        <taxon>Peptoclostridium</taxon>
    </lineage>
</organism>
<dbReference type="GO" id="GO:0005737">
    <property type="term" value="C:cytoplasm"/>
    <property type="evidence" value="ECO:0007669"/>
    <property type="project" value="UniProtKB-SubCell"/>
</dbReference>
<comment type="similarity">
    <text evidence="2">Belongs to the DivIVA family.</text>
</comment>
<dbReference type="NCBIfam" id="TIGR03544">
    <property type="entry name" value="DivI1A_domain"/>
    <property type="match status" value="1"/>
</dbReference>
<proteinExistence type="inferred from homology"/>
<evidence type="ECO:0000256" key="4">
    <source>
        <dbReference type="ARBA" id="ARBA00022618"/>
    </source>
</evidence>
<evidence type="ECO:0000256" key="1">
    <source>
        <dbReference type="ARBA" id="ARBA00004496"/>
    </source>
</evidence>
<keyword evidence="6" id="KW-0131">Cell cycle</keyword>
<dbReference type="RefSeq" id="WP_025435765.1">
    <property type="nucleotide sequence ID" value="NZ_CP007452.1"/>
</dbReference>
<evidence type="ECO:0000256" key="6">
    <source>
        <dbReference type="ARBA" id="ARBA00023306"/>
    </source>
</evidence>
<dbReference type="STRING" id="1286171.EAL2_c14870"/>
<sequence>MITPLDIENKEFKRGLRGYKEDEVDDFLDEIKEDFEKIYKENIELRDKINMLSDQISKYKGIEETLKNTLVVAQSTAEEVSVNASKKAQIIVEDSELRARKIIEEANNQVIHIMKEYEQVRKEFKLFKSRFKSMLGEQIKTIDEIFEEMPDSSAE</sequence>
<dbReference type="AlphaFoldDB" id="W8TKQ9"/>
<dbReference type="PATRIC" id="fig|1286171.3.peg.1438"/>
<dbReference type="KEGG" id="eac:EAL2_c14870"/>
<dbReference type="Gene3D" id="6.10.250.660">
    <property type="match status" value="1"/>
</dbReference>
<dbReference type="GO" id="GO:0051301">
    <property type="term" value="P:cell division"/>
    <property type="evidence" value="ECO:0007669"/>
    <property type="project" value="UniProtKB-KW"/>
</dbReference>
<gene>
    <name evidence="7" type="primary">divIVA</name>
    <name evidence="7" type="ORF">EAL2_c14870</name>
</gene>
<evidence type="ECO:0000313" key="8">
    <source>
        <dbReference type="Proteomes" id="UP000019591"/>
    </source>
</evidence>
<keyword evidence="3" id="KW-0963">Cytoplasm</keyword>
<dbReference type="eggNOG" id="COG3599">
    <property type="taxonomic scope" value="Bacteria"/>
</dbReference>
<keyword evidence="8" id="KW-1185">Reference proteome</keyword>
<evidence type="ECO:0000256" key="5">
    <source>
        <dbReference type="ARBA" id="ARBA00023054"/>
    </source>
</evidence>
<evidence type="ECO:0000256" key="2">
    <source>
        <dbReference type="ARBA" id="ARBA00009008"/>
    </source>
</evidence>